<dbReference type="OrthoDB" id="9803739at2"/>
<organism evidence="3 4">
    <name type="scientific">Vagococcus vulneris</name>
    <dbReference type="NCBI Taxonomy" id="1977869"/>
    <lineage>
        <taxon>Bacteria</taxon>
        <taxon>Bacillati</taxon>
        <taxon>Bacillota</taxon>
        <taxon>Bacilli</taxon>
        <taxon>Lactobacillales</taxon>
        <taxon>Enterococcaceae</taxon>
        <taxon>Vagococcus</taxon>
    </lineage>
</organism>
<dbReference type="PANTHER" id="PTHR21198">
    <property type="entry name" value="GLUTAMATE RACEMASE"/>
    <property type="match status" value="1"/>
</dbReference>
<dbReference type="AlphaFoldDB" id="A0A429ZUH7"/>
<dbReference type="NCBIfam" id="TIGR00035">
    <property type="entry name" value="asp_race"/>
    <property type="match status" value="1"/>
</dbReference>
<evidence type="ECO:0000256" key="2">
    <source>
        <dbReference type="ARBA" id="ARBA00023235"/>
    </source>
</evidence>
<proteinExistence type="inferred from homology"/>
<dbReference type="InterPro" id="IPR015942">
    <property type="entry name" value="Asp/Glu/hydantoin_racemase"/>
</dbReference>
<keyword evidence="2" id="KW-0413">Isomerase</keyword>
<keyword evidence="4" id="KW-1185">Reference proteome</keyword>
<dbReference type="InterPro" id="IPR033134">
    <property type="entry name" value="Asp/Glu_racemase_AS_2"/>
</dbReference>
<comment type="caution">
    <text evidence="3">The sequence shown here is derived from an EMBL/GenBank/DDBJ whole genome shotgun (WGS) entry which is preliminary data.</text>
</comment>
<dbReference type="InterPro" id="IPR018187">
    <property type="entry name" value="Asp/Glu_racemase_AS_1"/>
</dbReference>
<dbReference type="InterPro" id="IPR004380">
    <property type="entry name" value="Asp_race"/>
</dbReference>
<gene>
    <name evidence="3" type="ORF">CBF37_09695</name>
</gene>
<name>A0A429ZUH7_9ENTE</name>
<dbReference type="PANTHER" id="PTHR21198:SF7">
    <property type="entry name" value="ASPARTATE-GLUTAMATE RACEMASE FAMILY"/>
    <property type="match status" value="1"/>
</dbReference>
<dbReference type="Proteomes" id="UP000287857">
    <property type="component" value="Unassembled WGS sequence"/>
</dbReference>
<evidence type="ECO:0000256" key="1">
    <source>
        <dbReference type="ARBA" id="ARBA00007847"/>
    </source>
</evidence>
<dbReference type="SUPFAM" id="SSF53681">
    <property type="entry name" value="Aspartate/glutamate racemase"/>
    <property type="match status" value="2"/>
</dbReference>
<dbReference type="Gene3D" id="3.40.50.1860">
    <property type="match status" value="2"/>
</dbReference>
<reference evidence="3 4" key="1">
    <citation type="submission" date="2017-05" db="EMBL/GenBank/DDBJ databases">
        <title>Vagococcus spp. assemblies.</title>
        <authorList>
            <person name="Gulvik C.A."/>
        </authorList>
    </citation>
    <scope>NUCLEOTIDE SEQUENCE [LARGE SCALE GENOMIC DNA]</scope>
    <source>
        <strain evidence="3 4">SS1995</strain>
    </source>
</reference>
<evidence type="ECO:0000313" key="3">
    <source>
        <dbReference type="EMBL" id="RST97346.1"/>
    </source>
</evidence>
<dbReference type="PROSITE" id="PS00923">
    <property type="entry name" value="ASP_GLU_RACEMASE_1"/>
    <property type="match status" value="1"/>
</dbReference>
<dbReference type="GO" id="GO:0047661">
    <property type="term" value="F:amino-acid racemase activity"/>
    <property type="evidence" value="ECO:0007669"/>
    <property type="project" value="InterPro"/>
</dbReference>
<dbReference type="RefSeq" id="WP_125984556.1">
    <property type="nucleotide sequence ID" value="NZ_NGJS01000017.1"/>
</dbReference>
<protein>
    <submittedName>
        <fullName evidence="3">Aspartate racemase</fullName>
    </submittedName>
</protein>
<accession>A0A429ZUH7</accession>
<dbReference type="Pfam" id="PF01177">
    <property type="entry name" value="Asp_Glu_race"/>
    <property type="match status" value="1"/>
</dbReference>
<dbReference type="EMBL" id="NGJS01000017">
    <property type="protein sequence ID" value="RST97346.1"/>
    <property type="molecule type" value="Genomic_DNA"/>
</dbReference>
<sequence length="239" mass="27180">MKQFFTVIGGMGTMATELYIKMINRKTPATKDQEYLDYILVNYSTIPDRSSYIMNPELNDNPMPYLIEILQQQSRLNPEFFVLTCNTAHYFFEELEAATPIPILHMPRLAVERIADFKKSGARVGIIGTEGTIKNGIYDPFIEEAGYEVVHPTQDIQDLVSELIFDKVKAANDYDTTLYFTILDRMFKELTCDVVLLGCTELSLVEDFESYQDGLVIDPQDVLADVTVNMAMALRQVAE</sequence>
<comment type="similarity">
    <text evidence="1">Belongs to the aspartate/glutamate racemases family.</text>
</comment>
<dbReference type="InterPro" id="IPR001920">
    <property type="entry name" value="Asp/Glu_race"/>
</dbReference>
<dbReference type="PROSITE" id="PS00924">
    <property type="entry name" value="ASP_GLU_RACEMASE_2"/>
    <property type="match status" value="1"/>
</dbReference>
<evidence type="ECO:0000313" key="4">
    <source>
        <dbReference type="Proteomes" id="UP000287857"/>
    </source>
</evidence>